<gene>
    <name evidence="1" type="ORF">EZS28_026405</name>
</gene>
<dbReference type="EMBL" id="SNRW01009399">
    <property type="protein sequence ID" value="KAA6378069.1"/>
    <property type="molecule type" value="Genomic_DNA"/>
</dbReference>
<evidence type="ECO:0000313" key="1">
    <source>
        <dbReference type="EMBL" id="KAA6378069.1"/>
    </source>
</evidence>
<dbReference type="AlphaFoldDB" id="A0A5J4V5G4"/>
<name>A0A5J4V5G4_9EUKA</name>
<protein>
    <submittedName>
        <fullName evidence="1">Uncharacterized protein</fullName>
    </submittedName>
</protein>
<reference evidence="1 2" key="1">
    <citation type="submission" date="2019-03" db="EMBL/GenBank/DDBJ databases">
        <title>Single cell metagenomics reveals metabolic interactions within the superorganism composed of flagellate Streblomastix strix and complex community of Bacteroidetes bacteria on its surface.</title>
        <authorList>
            <person name="Treitli S.C."/>
            <person name="Kolisko M."/>
            <person name="Husnik F."/>
            <person name="Keeling P."/>
            <person name="Hampl V."/>
        </authorList>
    </citation>
    <scope>NUCLEOTIDE SEQUENCE [LARGE SCALE GENOMIC DNA]</scope>
    <source>
        <strain evidence="1">ST1C</strain>
    </source>
</reference>
<evidence type="ECO:0000313" key="2">
    <source>
        <dbReference type="Proteomes" id="UP000324800"/>
    </source>
</evidence>
<proteinExistence type="predicted"/>
<sequence>MPKNPVQPEPSELELSVNFDTQNFTVRTPTTVVVEQSEPKDGNRKFFQSEHQPTLHDIERQVTSKQTISERSQTIMAKLLKVITRTYITEIDFSTTNIQDEQNGEADRKEICNAFRY</sequence>
<organism evidence="1 2">
    <name type="scientific">Streblomastix strix</name>
    <dbReference type="NCBI Taxonomy" id="222440"/>
    <lineage>
        <taxon>Eukaryota</taxon>
        <taxon>Metamonada</taxon>
        <taxon>Preaxostyla</taxon>
        <taxon>Oxymonadida</taxon>
        <taxon>Streblomastigidae</taxon>
        <taxon>Streblomastix</taxon>
    </lineage>
</organism>
<comment type="caution">
    <text evidence="1">The sequence shown here is derived from an EMBL/GenBank/DDBJ whole genome shotgun (WGS) entry which is preliminary data.</text>
</comment>
<dbReference type="Proteomes" id="UP000324800">
    <property type="component" value="Unassembled WGS sequence"/>
</dbReference>
<accession>A0A5J4V5G4</accession>